<evidence type="ECO:0000313" key="1">
    <source>
        <dbReference type="EMBL" id="PRQ31760.1"/>
    </source>
</evidence>
<proteinExistence type="predicted"/>
<organism evidence="1 2">
    <name type="scientific">Rosa chinensis</name>
    <name type="common">China rose</name>
    <dbReference type="NCBI Taxonomy" id="74649"/>
    <lineage>
        <taxon>Eukaryota</taxon>
        <taxon>Viridiplantae</taxon>
        <taxon>Streptophyta</taxon>
        <taxon>Embryophyta</taxon>
        <taxon>Tracheophyta</taxon>
        <taxon>Spermatophyta</taxon>
        <taxon>Magnoliopsida</taxon>
        <taxon>eudicotyledons</taxon>
        <taxon>Gunneridae</taxon>
        <taxon>Pentapetalae</taxon>
        <taxon>rosids</taxon>
        <taxon>fabids</taxon>
        <taxon>Rosales</taxon>
        <taxon>Rosaceae</taxon>
        <taxon>Rosoideae</taxon>
        <taxon>Rosoideae incertae sedis</taxon>
        <taxon>Rosa</taxon>
    </lineage>
</organism>
<keyword evidence="2" id="KW-1185">Reference proteome</keyword>
<name>A0A2P6QC62_ROSCH</name>
<comment type="caution">
    <text evidence="1">The sequence shown here is derived from an EMBL/GenBank/DDBJ whole genome shotgun (WGS) entry which is preliminary data.</text>
</comment>
<gene>
    <name evidence="1" type="ORF">RchiOBHm_Chr5g0039021</name>
</gene>
<accession>A0A2P6QC62</accession>
<dbReference type="AlphaFoldDB" id="A0A2P6QC62"/>
<protein>
    <submittedName>
        <fullName evidence="1">Uncharacterized protein</fullName>
    </submittedName>
</protein>
<dbReference type="EMBL" id="PDCK01000043">
    <property type="protein sequence ID" value="PRQ31760.1"/>
    <property type="molecule type" value="Genomic_DNA"/>
</dbReference>
<dbReference type="Proteomes" id="UP000238479">
    <property type="component" value="Chromosome 5"/>
</dbReference>
<dbReference type="Gramene" id="PRQ31760">
    <property type="protein sequence ID" value="PRQ31760"/>
    <property type="gene ID" value="RchiOBHm_Chr5g0039021"/>
</dbReference>
<evidence type="ECO:0000313" key="2">
    <source>
        <dbReference type="Proteomes" id="UP000238479"/>
    </source>
</evidence>
<reference evidence="1 2" key="1">
    <citation type="journal article" date="2018" name="Nat. Genet.">
        <title>The Rosa genome provides new insights in the design of modern roses.</title>
        <authorList>
            <person name="Bendahmane M."/>
        </authorList>
    </citation>
    <scope>NUCLEOTIDE SEQUENCE [LARGE SCALE GENOMIC DNA]</scope>
    <source>
        <strain evidence="2">cv. Old Blush</strain>
    </source>
</reference>
<sequence length="41" mass="4725">MCSNWHGYEIGLVSRRCSSHIVCISCLIFIDLRNAIPVRNF</sequence>